<organism evidence="5 6">
    <name type="scientific">Lasiosphaeris hirsuta</name>
    <dbReference type="NCBI Taxonomy" id="260670"/>
    <lineage>
        <taxon>Eukaryota</taxon>
        <taxon>Fungi</taxon>
        <taxon>Dikarya</taxon>
        <taxon>Ascomycota</taxon>
        <taxon>Pezizomycotina</taxon>
        <taxon>Sordariomycetes</taxon>
        <taxon>Sordariomycetidae</taxon>
        <taxon>Sordariales</taxon>
        <taxon>Lasiosphaeriaceae</taxon>
        <taxon>Lasiosphaeris</taxon>
    </lineage>
</organism>
<name>A0AA40AYC3_9PEZI</name>
<comment type="caution">
    <text evidence="5">The sequence shown here is derived from an EMBL/GenBank/DDBJ whole genome shotgun (WGS) entry which is preliminary data.</text>
</comment>
<evidence type="ECO:0000256" key="1">
    <source>
        <dbReference type="ARBA" id="ARBA00008056"/>
    </source>
</evidence>
<dbReference type="Proteomes" id="UP001172102">
    <property type="component" value="Unassembled WGS sequence"/>
</dbReference>
<dbReference type="InterPro" id="IPR050231">
    <property type="entry name" value="Iron_ascorbate_oxido_reductase"/>
</dbReference>
<accession>A0AA40AYC3</accession>
<dbReference type="InterPro" id="IPR027443">
    <property type="entry name" value="IPNS-like_sf"/>
</dbReference>
<keyword evidence="6" id="KW-1185">Reference proteome</keyword>
<gene>
    <name evidence="5" type="ORF">B0H67DRAFT_482120</name>
</gene>
<evidence type="ECO:0000259" key="4">
    <source>
        <dbReference type="PROSITE" id="PS51471"/>
    </source>
</evidence>
<protein>
    <recommendedName>
        <fullName evidence="4">Fe2OG dioxygenase domain-containing protein</fullName>
    </recommendedName>
</protein>
<reference evidence="5" key="1">
    <citation type="submission" date="2023-06" db="EMBL/GenBank/DDBJ databases">
        <title>Genome-scale phylogeny and comparative genomics of the fungal order Sordariales.</title>
        <authorList>
            <consortium name="Lawrence Berkeley National Laboratory"/>
            <person name="Hensen N."/>
            <person name="Bonometti L."/>
            <person name="Westerberg I."/>
            <person name="Brannstrom I.O."/>
            <person name="Guillou S."/>
            <person name="Cros-Aarteil S."/>
            <person name="Calhoun S."/>
            <person name="Haridas S."/>
            <person name="Kuo A."/>
            <person name="Mondo S."/>
            <person name="Pangilinan J."/>
            <person name="Riley R."/>
            <person name="Labutti K."/>
            <person name="Andreopoulos B."/>
            <person name="Lipzen A."/>
            <person name="Chen C."/>
            <person name="Yanf M."/>
            <person name="Daum C."/>
            <person name="Ng V."/>
            <person name="Clum A."/>
            <person name="Steindorff A."/>
            <person name="Ohm R."/>
            <person name="Martin F."/>
            <person name="Silar P."/>
            <person name="Natvig D."/>
            <person name="Lalanne C."/>
            <person name="Gautier V."/>
            <person name="Ament-Velasquez S.L."/>
            <person name="Kruys A."/>
            <person name="Hutchinson M.I."/>
            <person name="Powell A.J."/>
            <person name="Barry K."/>
            <person name="Miller A.N."/>
            <person name="Grigoriev I.V."/>
            <person name="Debuchy R."/>
            <person name="Gladieux P."/>
            <person name="Thoren M.H."/>
            <person name="Johannesson H."/>
        </authorList>
    </citation>
    <scope>NUCLEOTIDE SEQUENCE</scope>
    <source>
        <strain evidence="5">SMH4607-1</strain>
    </source>
</reference>
<dbReference type="Gene3D" id="2.60.120.330">
    <property type="entry name" value="B-lactam Antibiotic, Isopenicillin N Synthase, Chain"/>
    <property type="match status" value="1"/>
</dbReference>
<dbReference type="InterPro" id="IPR044861">
    <property type="entry name" value="IPNS-like_FE2OG_OXY"/>
</dbReference>
<evidence type="ECO:0000313" key="5">
    <source>
        <dbReference type="EMBL" id="KAK0724272.1"/>
    </source>
</evidence>
<evidence type="ECO:0000313" key="6">
    <source>
        <dbReference type="Proteomes" id="UP001172102"/>
    </source>
</evidence>
<dbReference type="GO" id="GO:0016491">
    <property type="term" value="F:oxidoreductase activity"/>
    <property type="evidence" value="ECO:0007669"/>
    <property type="project" value="UniProtKB-KW"/>
</dbReference>
<dbReference type="InterPro" id="IPR005123">
    <property type="entry name" value="Oxoglu/Fe-dep_dioxygenase_dom"/>
</dbReference>
<dbReference type="SUPFAM" id="SSF51197">
    <property type="entry name" value="Clavaminate synthase-like"/>
    <property type="match status" value="1"/>
</dbReference>
<proteinExistence type="inferred from homology"/>
<dbReference type="AlphaFoldDB" id="A0AA40AYC3"/>
<dbReference type="Pfam" id="PF03171">
    <property type="entry name" value="2OG-FeII_Oxy"/>
    <property type="match status" value="1"/>
</dbReference>
<dbReference type="GO" id="GO:0044283">
    <property type="term" value="P:small molecule biosynthetic process"/>
    <property type="evidence" value="ECO:0007669"/>
    <property type="project" value="UniProtKB-ARBA"/>
</dbReference>
<dbReference type="GO" id="GO:0046872">
    <property type="term" value="F:metal ion binding"/>
    <property type="evidence" value="ECO:0007669"/>
    <property type="project" value="UniProtKB-KW"/>
</dbReference>
<keyword evidence="2" id="KW-0479">Metal-binding</keyword>
<feature type="domain" description="Fe2OG dioxygenase" evidence="4">
    <location>
        <begin position="181"/>
        <end position="295"/>
    </location>
</feature>
<dbReference type="EMBL" id="JAUKUA010000002">
    <property type="protein sequence ID" value="KAK0724272.1"/>
    <property type="molecule type" value="Genomic_DNA"/>
</dbReference>
<dbReference type="PANTHER" id="PTHR47990">
    <property type="entry name" value="2-OXOGLUTARATE (2OG) AND FE(II)-DEPENDENT OXYGENASE SUPERFAMILY PROTEIN-RELATED"/>
    <property type="match status" value="1"/>
</dbReference>
<dbReference type="PRINTS" id="PR00682">
    <property type="entry name" value="IPNSYNTHASE"/>
</dbReference>
<dbReference type="InterPro" id="IPR026992">
    <property type="entry name" value="DIOX_N"/>
</dbReference>
<dbReference type="PROSITE" id="PS51471">
    <property type="entry name" value="FE2OG_OXY"/>
    <property type="match status" value="1"/>
</dbReference>
<dbReference type="Pfam" id="PF14226">
    <property type="entry name" value="DIOX_N"/>
    <property type="match status" value="1"/>
</dbReference>
<comment type="similarity">
    <text evidence="1 2">Belongs to the iron/ascorbate-dependent oxidoreductase family.</text>
</comment>
<keyword evidence="2" id="KW-0408">Iron</keyword>
<sequence>MTSTIPTIHLTAFTAISTHSDADRVDTGQALVAALHRYGFARVTGHGLAKDDVDQAFRCNQKLFDLPFADKMKAPHPPGPFPHRGYSGTDQSAAPPSADAVGNPSRKMSDLRESYEVGSEEDDQQQNIWLPEETLPGFRTDAMSLYEKLAGIGSVLLSAISVGLGLDEREHGALEQLASRRHSQLRFLHYPAVSRARLQSGVFERLPAHNDWGSLTMLFQDENGGLELRDPQTEEFIHAEPEEGTLVLNIGDMLGRFTNDYLRSAVHQVVVPSPDTATDERGIPARRSIAFFVGPVPSYTVATLPRFVSPENPGRYDPVRFDEYGAVVSKYHYQVGNI</sequence>
<evidence type="ECO:0000256" key="2">
    <source>
        <dbReference type="RuleBase" id="RU003682"/>
    </source>
</evidence>
<evidence type="ECO:0000256" key="3">
    <source>
        <dbReference type="SAM" id="MobiDB-lite"/>
    </source>
</evidence>
<feature type="region of interest" description="Disordered" evidence="3">
    <location>
        <begin position="70"/>
        <end position="110"/>
    </location>
</feature>
<keyword evidence="2" id="KW-0560">Oxidoreductase</keyword>